<feature type="compositionally biased region" description="Low complexity" evidence="2">
    <location>
        <begin position="362"/>
        <end position="371"/>
    </location>
</feature>
<dbReference type="Proteomes" id="UP001177023">
    <property type="component" value="Unassembled WGS sequence"/>
</dbReference>
<evidence type="ECO:0000256" key="1">
    <source>
        <dbReference type="ARBA" id="ARBA00005298"/>
    </source>
</evidence>
<feature type="non-terminal residue" evidence="4">
    <location>
        <position position="1"/>
    </location>
</feature>
<dbReference type="InterPro" id="IPR050357">
    <property type="entry name" value="Arrestin_domain-protein"/>
</dbReference>
<dbReference type="InterPro" id="IPR014752">
    <property type="entry name" value="Arrestin-like_C"/>
</dbReference>
<dbReference type="Pfam" id="PF02752">
    <property type="entry name" value="Arrestin_C"/>
    <property type="match status" value="1"/>
</dbReference>
<feature type="region of interest" description="Disordered" evidence="2">
    <location>
        <begin position="347"/>
        <end position="430"/>
    </location>
</feature>
<sequence length="430" mass="48364">MTEWEDTLRFEMDNQSLVYRPGEFVSGTAILRLTEPCTARVVTIKLRGFAKTRWEYRRSSRRHDHTSYSHTDRYGGDIDIARQEVVVWSDQQSEKIPAGMHQFKFQFQLPPSCLPSFEGEYGQVRYRLHAEVDRPWRFDHDCHLTFTVTTPCDLNLYPELKEPAFHIVCEKTGLPLFRRGDVGVEVYMPKKGFVPGETIPVRITIKNESSKDMEKVTLTLREYADYAGYYGADNQFPVNALFSAAATGDSLKEQRRNVASVDFKLNMAAHAEGSFDFGLQIPPVVASFQCALIRVYYMLRIEVETSATFNSTVKLKMPVVIGTLPFRENFPLPAVNTAGYPNHVIPNPQPTQQPGFVRDAPEFAPQPTTAPTAPPMEYSGPSAPGVDAPPSYAESVFGATAPEGDEKPFAPRFPFYPSLSDDSLKVPPKE</sequence>
<dbReference type="InterPro" id="IPR011022">
    <property type="entry name" value="Arrestin_C-like"/>
</dbReference>
<feature type="domain" description="Arrestin C-terminal-like" evidence="3">
    <location>
        <begin position="178"/>
        <end position="326"/>
    </location>
</feature>
<dbReference type="GO" id="GO:0015031">
    <property type="term" value="P:protein transport"/>
    <property type="evidence" value="ECO:0007669"/>
    <property type="project" value="TreeGrafter"/>
</dbReference>
<evidence type="ECO:0000313" key="4">
    <source>
        <dbReference type="EMBL" id="CAJ0581039.1"/>
    </source>
</evidence>
<proteinExistence type="inferred from homology"/>
<dbReference type="PANTHER" id="PTHR11188:SF175">
    <property type="entry name" value="ARRESTIN C-TERMINAL-LIKE DOMAIN-CONTAINING PROTEIN"/>
    <property type="match status" value="1"/>
</dbReference>
<comment type="similarity">
    <text evidence="1">Belongs to the arrestin family.</text>
</comment>
<dbReference type="SUPFAM" id="SSF81296">
    <property type="entry name" value="E set domains"/>
    <property type="match status" value="2"/>
</dbReference>
<organism evidence="4 5">
    <name type="scientific">Mesorhabditis spiculigera</name>
    <dbReference type="NCBI Taxonomy" id="96644"/>
    <lineage>
        <taxon>Eukaryota</taxon>
        <taxon>Metazoa</taxon>
        <taxon>Ecdysozoa</taxon>
        <taxon>Nematoda</taxon>
        <taxon>Chromadorea</taxon>
        <taxon>Rhabditida</taxon>
        <taxon>Rhabditina</taxon>
        <taxon>Rhabditomorpha</taxon>
        <taxon>Rhabditoidea</taxon>
        <taxon>Rhabditidae</taxon>
        <taxon>Mesorhabditinae</taxon>
        <taxon>Mesorhabditis</taxon>
    </lineage>
</organism>
<dbReference type="InterPro" id="IPR014756">
    <property type="entry name" value="Ig_E-set"/>
</dbReference>
<dbReference type="Gene3D" id="2.60.40.640">
    <property type="match status" value="2"/>
</dbReference>
<dbReference type="GO" id="GO:0005737">
    <property type="term" value="C:cytoplasm"/>
    <property type="evidence" value="ECO:0007669"/>
    <property type="project" value="TreeGrafter"/>
</dbReference>
<accession>A0AA36D7A9</accession>
<protein>
    <recommendedName>
        <fullName evidence="3">Arrestin C-terminal-like domain-containing protein</fullName>
    </recommendedName>
</protein>
<dbReference type="PANTHER" id="PTHR11188">
    <property type="entry name" value="ARRESTIN DOMAIN CONTAINING PROTEIN"/>
    <property type="match status" value="1"/>
</dbReference>
<gene>
    <name evidence="4" type="ORF">MSPICULIGERA_LOCUS19208</name>
</gene>
<dbReference type="EMBL" id="CATQJA010002662">
    <property type="protein sequence ID" value="CAJ0581039.1"/>
    <property type="molecule type" value="Genomic_DNA"/>
</dbReference>
<keyword evidence="5" id="KW-1185">Reference proteome</keyword>
<reference evidence="4" key="1">
    <citation type="submission" date="2023-06" db="EMBL/GenBank/DDBJ databases">
        <authorList>
            <person name="Delattre M."/>
        </authorList>
    </citation>
    <scope>NUCLEOTIDE SEQUENCE</scope>
    <source>
        <strain evidence="4">AF72</strain>
    </source>
</reference>
<dbReference type="Pfam" id="PF00339">
    <property type="entry name" value="Arrestin_N"/>
    <property type="match status" value="1"/>
</dbReference>
<name>A0AA36D7A9_9BILA</name>
<evidence type="ECO:0000313" key="5">
    <source>
        <dbReference type="Proteomes" id="UP001177023"/>
    </source>
</evidence>
<comment type="caution">
    <text evidence="4">The sequence shown here is derived from an EMBL/GenBank/DDBJ whole genome shotgun (WGS) entry which is preliminary data.</text>
</comment>
<dbReference type="InterPro" id="IPR011021">
    <property type="entry name" value="Arrestin-like_N"/>
</dbReference>
<evidence type="ECO:0000256" key="2">
    <source>
        <dbReference type="SAM" id="MobiDB-lite"/>
    </source>
</evidence>
<feature type="domain" description="Arrestin C-terminal-like" evidence="3">
    <location>
        <begin position="4"/>
        <end position="152"/>
    </location>
</feature>
<dbReference type="AlphaFoldDB" id="A0AA36D7A9"/>
<dbReference type="SMART" id="SM01017">
    <property type="entry name" value="Arrestin_C"/>
    <property type="match status" value="2"/>
</dbReference>
<evidence type="ECO:0000259" key="3">
    <source>
        <dbReference type="SMART" id="SM01017"/>
    </source>
</evidence>